<evidence type="ECO:0000313" key="1">
    <source>
        <dbReference type="EMBL" id="RJO78426.1"/>
    </source>
</evidence>
<proteinExistence type="predicted"/>
<accession>A0A3A4L6M6</accession>
<comment type="caution">
    <text evidence="1">The sequence shown here is derived from an EMBL/GenBank/DDBJ whole genome shotgun (WGS) entry which is preliminary data.</text>
</comment>
<dbReference type="EMBL" id="QZFU01000013">
    <property type="protein sequence ID" value="RJO78426.1"/>
    <property type="molecule type" value="Genomic_DNA"/>
</dbReference>
<reference evidence="1 2" key="1">
    <citation type="submission" date="2018-09" db="EMBL/GenBank/DDBJ databases">
        <title>YIM PH21274 draft genome.</title>
        <authorList>
            <person name="Miao C."/>
        </authorList>
    </citation>
    <scope>NUCLEOTIDE SEQUENCE [LARGE SCALE GENOMIC DNA]</scope>
    <source>
        <strain evidence="1 2">YIM PH 21724</strain>
    </source>
</reference>
<name>A0A3A4L6M6_9NOCA</name>
<keyword evidence="2" id="KW-1185">Reference proteome</keyword>
<organism evidence="1 2">
    <name type="scientific">Nocardia panacis</name>
    <dbReference type="NCBI Taxonomy" id="2340916"/>
    <lineage>
        <taxon>Bacteria</taxon>
        <taxon>Bacillati</taxon>
        <taxon>Actinomycetota</taxon>
        <taxon>Actinomycetes</taxon>
        <taxon>Mycobacteriales</taxon>
        <taxon>Nocardiaceae</taxon>
        <taxon>Nocardia</taxon>
    </lineage>
</organism>
<gene>
    <name evidence="1" type="ORF">D5S18_05940</name>
</gene>
<sequence>MRIQRGVSPLEIWFHDRSDGPVRLDLDYCGYLEALVRTKGCFGWQYLFADVSLADHEHHHSLDNMRRMLEVFPKLFPEHDYTDLAERLNQRL</sequence>
<dbReference type="Proteomes" id="UP000266677">
    <property type="component" value="Unassembled WGS sequence"/>
</dbReference>
<protein>
    <submittedName>
        <fullName evidence="1">Uncharacterized protein</fullName>
    </submittedName>
</protein>
<dbReference type="AlphaFoldDB" id="A0A3A4L6M6"/>
<dbReference type="RefSeq" id="WP_120038789.1">
    <property type="nucleotide sequence ID" value="NZ_QZFU01000013.1"/>
</dbReference>
<evidence type="ECO:0000313" key="2">
    <source>
        <dbReference type="Proteomes" id="UP000266677"/>
    </source>
</evidence>
<dbReference type="OrthoDB" id="4234970at2"/>